<evidence type="ECO:0000313" key="7">
    <source>
        <dbReference type="Proteomes" id="UP000193067"/>
    </source>
</evidence>
<dbReference type="GO" id="GO:0008270">
    <property type="term" value="F:zinc ion binding"/>
    <property type="evidence" value="ECO:0007669"/>
    <property type="project" value="UniProtKB-KW"/>
</dbReference>
<dbReference type="SUPFAM" id="SSF57756">
    <property type="entry name" value="Retrovirus zinc finger-like domains"/>
    <property type="match status" value="1"/>
</dbReference>
<proteinExistence type="predicted"/>
<dbReference type="EMBL" id="KZ084090">
    <property type="protein sequence ID" value="OSD06263.1"/>
    <property type="molecule type" value="Genomic_DNA"/>
</dbReference>
<feature type="domain" description="CCHC-type" evidence="5">
    <location>
        <begin position="335"/>
        <end position="350"/>
    </location>
</feature>
<evidence type="ECO:0000259" key="5">
    <source>
        <dbReference type="PROSITE" id="PS50158"/>
    </source>
</evidence>
<evidence type="ECO:0000256" key="4">
    <source>
        <dbReference type="SAM" id="MobiDB-lite"/>
    </source>
</evidence>
<organism evidence="6 7">
    <name type="scientific">Trametes coccinea (strain BRFM310)</name>
    <name type="common">Pycnoporus coccineus</name>
    <dbReference type="NCBI Taxonomy" id="1353009"/>
    <lineage>
        <taxon>Eukaryota</taxon>
        <taxon>Fungi</taxon>
        <taxon>Dikarya</taxon>
        <taxon>Basidiomycota</taxon>
        <taxon>Agaricomycotina</taxon>
        <taxon>Agaricomycetes</taxon>
        <taxon>Polyporales</taxon>
        <taxon>Polyporaceae</taxon>
        <taxon>Trametes</taxon>
    </lineage>
</organism>
<dbReference type="InterPro" id="IPR001878">
    <property type="entry name" value="Znf_CCHC"/>
</dbReference>
<accession>A0A1Y2J022</accession>
<evidence type="ECO:0000256" key="3">
    <source>
        <dbReference type="SAM" id="Coils"/>
    </source>
</evidence>
<dbReference type="GO" id="GO:0006397">
    <property type="term" value="P:mRNA processing"/>
    <property type="evidence" value="ECO:0007669"/>
    <property type="project" value="UniProtKB-KW"/>
</dbReference>
<protein>
    <recommendedName>
        <fullName evidence="5">CCHC-type domain-containing protein</fullName>
    </recommendedName>
</protein>
<feature type="compositionally biased region" description="Basic residues" evidence="4">
    <location>
        <begin position="196"/>
        <end position="206"/>
    </location>
</feature>
<evidence type="ECO:0000256" key="1">
    <source>
        <dbReference type="ARBA" id="ARBA00022664"/>
    </source>
</evidence>
<dbReference type="AlphaFoldDB" id="A0A1Y2J022"/>
<dbReference type="GO" id="GO:0003676">
    <property type="term" value="F:nucleic acid binding"/>
    <property type="evidence" value="ECO:0007669"/>
    <property type="project" value="InterPro"/>
</dbReference>
<keyword evidence="1" id="KW-0507">mRNA processing</keyword>
<sequence>MSSTYEARSSGVHSPTLGSDYLSSVSSRRSIVDMPMEGTKLAPRTFKGDPAQKCETVVDYCSRVVRETIQGFSAYRQFRWDELKENIRVFWNADLEDKRFRIRDLQVFVAHAKKQPIHEMKDWRRYLRRFIRIAGWLQGQGLYVPFRNRLEARLLLRDPSHDMATPFEPEEIRKAAEGLDVESDEPQEPERERSTRQRKSKPRSRKAQPEWKDDGDSDEEEFKEKIQMQPRKVSWVAKGKEETRAKKEIKGEEKEFDELVEQMKKLALSDPQYGLSFLKACSMKPMAADCLPHPQVNQSVPNHFEPCRMVPPRMSRPDPNRFLSQRPTGPMISGCYRCGEQGHIMGECPRIQEFLEKRQVLRDYRGRFTTPDGMMVRRVPEETWLQAFKRTMPDVHFVTYGSRLDEDRVEDDEESVDVMVYPVERAQRETRSYRKQMFDRGPSSYQDKGKQKEFTSSQKPSQTMAWFPMQCLTPVETQPQTFNPDKDVEMMEDRTQLQRQKKSSPAPVVDRTRVPAKASQITVYLCKEFQFHHVRASWEVVPVFLLLVNERTKLLNLLFFFVYDEPNSNSLAVHKYLVFGEIQHYIVPSAEGRAQDHIVLVDVHDIEVLVLLELPHLKGRLSTVVDACATTLGSKLEPDRFLQVDAHVPQFRHYRICGATRFE</sequence>
<evidence type="ECO:0000313" key="6">
    <source>
        <dbReference type="EMBL" id="OSD06263.1"/>
    </source>
</evidence>
<dbReference type="STRING" id="1353009.A0A1Y2J022"/>
<dbReference type="Proteomes" id="UP000193067">
    <property type="component" value="Unassembled WGS sequence"/>
</dbReference>
<dbReference type="OrthoDB" id="2801991at2759"/>
<name>A0A1Y2J022_TRAC3</name>
<dbReference type="SMART" id="SM00343">
    <property type="entry name" value="ZnF_C2HC"/>
    <property type="match status" value="1"/>
</dbReference>
<gene>
    <name evidence="6" type="ORF">PYCCODRAFT_1422583</name>
</gene>
<dbReference type="InterPro" id="IPR036875">
    <property type="entry name" value="Znf_CCHC_sf"/>
</dbReference>
<keyword evidence="2" id="KW-0479">Metal-binding</keyword>
<feature type="region of interest" description="Disordered" evidence="4">
    <location>
        <begin position="176"/>
        <end position="227"/>
    </location>
</feature>
<keyword evidence="3" id="KW-0175">Coiled coil</keyword>
<reference evidence="6 7" key="1">
    <citation type="journal article" date="2015" name="Biotechnol. Biofuels">
        <title>Enhanced degradation of softwood versus hardwood by the white-rot fungus Pycnoporus coccineus.</title>
        <authorList>
            <person name="Couturier M."/>
            <person name="Navarro D."/>
            <person name="Chevret D."/>
            <person name="Henrissat B."/>
            <person name="Piumi F."/>
            <person name="Ruiz-Duenas F.J."/>
            <person name="Martinez A.T."/>
            <person name="Grigoriev I.V."/>
            <person name="Riley R."/>
            <person name="Lipzen A."/>
            <person name="Berrin J.G."/>
            <person name="Master E.R."/>
            <person name="Rosso M.N."/>
        </authorList>
    </citation>
    <scope>NUCLEOTIDE SEQUENCE [LARGE SCALE GENOMIC DNA]</scope>
    <source>
        <strain evidence="6 7">BRFM310</strain>
    </source>
</reference>
<evidence type="ECO:0000256" key="2">
    <source>
        <dbReference type="PROSITE-ProRule" id="PRU00047"/>
    </source>
</evidence>
<keyword evidence="7" id="KW-1185">Reference proteome</keyword>
<keyword evidence="2" id="KW-0862">Zinc</keyword>
<feature type="coiled-coil region" evidence="3">
    <location>
        <begin position="242"/>
        <end position="269"/>
    </location>
</feature>
<dbReference type="PROSITE" id="PS50158">
    <property type="entry name" value="ZF_CCHC"/>
    <property type="match status" value="1"/>
</dbReference>
<keyword evidence="2" id="KW-0863">Zinc-finger</keyword>
<feature type="region of interest" description="Disordered" evidence="4">
    <location>
        <begin position="438"/>
        <end position="459"/>
    </location>
</feature>